<dbReference type="Proteomes" id="UP000708208">
    <property type="component" value="Unassembled WGS sequence"/>
</dbReference>
<gene>
    <name evidence="1" type="ORF">AFUS01_LOCUS23252</name>
</gene>
<proteinExistence type="predicted"/>
<feature type="non-terminal residue" evidence="1">
    <location>
        <position position="27"/>
    </location>
</feature>
<sequence length="27" mass="3214">LNVSKLSDMSSAIYKLSYFIKFIPDWF</sequence>
<protein>
    <submittedName>
        <fullName evidence="1">Uncharacterized protein</fullName>
    </submittedName>
</protein>
<comment type="caution">
    <text evidence="1">The sequence shown here is derived from an EMBL/GenBank/DDBJ whole genome shotgun (WGS) entry which is preliminary data.</text>
</comment>
<feature type="non-terminal residue" evidence="1">
    <location>
        <position position="1"/>
    </location>
</feature>
<evidence type="ECO:0000313" key="2">
    <source>
        <dbReference type="Proteomes" id="UP000708208"/>
    </source>
</evidence>
<reference evidence="1" key="1">
    <citation type="submission" date="2021-06" db="EMBL/GenBank/DDBJ databases">
        <authorList>
            <person name="Hodson N. C."/>
            <person name="Mongue J. A."/>
            <person name="Jaron S. K."/>
        </authorList>
    </citation>
    <scope>NUCLEOTIDE SEQUENCE</scope>
</reference>
<dbReference type="AlphaFoldDB" id="A0A8J2KGQ3"/>
<organism evidence="1 2">
    <name type="scientific">Allacma fusca</name>
    <dbReference type="NCBI Taxonomy" id="39272"/>
    <lineage>
        <taxon>Eukaryota</taxon>
        <taxon>Metazoa</taxon>
        <taxon>Ecdysozoa</taxon>
        <taxon>Arthropoda</taxon>
        <taxon>Hexapoda</taxon>
        <taxon>Collembola</taxon>
        <taxon>Symphypleona</taxon>
        <taxon>Sminthuridae</taxon>
        <taxon>Allacma</taxon>
    </lineage>
</organism>
<name>A0A8J2KGQ3_9HEXA</name>
<keyword evidence="2" id="KW-1185">Reference proteome</keyword>
<accession>A0A8J2KGQ3</accession>
<dbReference type="EMBL" id="CAJVCH010278255">
    <property type="protein sequence ID" value="CAG7734889.1"/>
    <property type="molecule type" value="Genomic_DNA"/>
</dbReference>
<evidence type="ECO:0000313" key="1">
    <source>
        <dbReference type="EMBL" id="CAG7734889.1"/>
    </source>
</evidence>